<sequence>MKKLVAGFGMSALPDRHLSPRPLPVSRTDLARMGIPARKISRLMQELQRAANARPELENRVALLHLARAMAAVLP</sequence>
<dbReference type="Proteomes" id="UP000768567">
    <property type="component" value="Unassembled WGS sequence"/>
</dbReference>
<comment type="caution">
    <text evidence="1">The sequence shown here is derived from an EMBL/GenBank/DDBJ whole genome shotgun (WGS) entry which is preliminary data.</text>
</comment>
<dbReference type="RefSeq" id="WP_193500059.1">
    <property type="nucleotide sequence ID" value="NZ_JADCKC010000001.1"/>
</dbReference>
<organism evidence="1 2">
    <name type="scientific">Gemmiger gallinarum</name>
    <dbReference type="NCBI Taxonomy" id="2779354"/>
    <lineage>
        <taxon>Bacteria</taxon>
        <taxon>Bacillati</taxon>
        <taxon>Bacillota</taxon>
        <taxon>Clostridia</taxon>
        <taxon>Eubacteriales</taxon>
        <taxon>Gemmiger</taxon>
    </lineage>
</organism>
<evidence type="ECO:0000313" key="1">
    <source>
        <dbReference type="EMBL" id="MBE5036775.1"/>
    </source>
</evidence>
<accession>A0ABR9R1T9</accession>
<reference evidence="1 2" key="1">
    <citation type="submission" date="2020-10" db="EMBL/GenBank/DDBJ databases">
        <title>ChiBAC.</title>
        <authorList>
            <person name="Zenner C."/>
            <person name="Hitch T.C.A."/>
            <person name="Clavel T."/>
        </authorList>
    </citation>
    <scope>NUCLEOTIDE SEQUENCE [LARGE SCALE GENOMIC DNA]</scope>
    <source>
        <strain evidence="1 2">DSM 109015</strain>
    </source>
</reference>
<name>A0ABR9R1T9_9FIRM</name>
<gene>
    <name evidence="1" type="ORF">INF35_03105</name>
</gene>
<evidence type="ECO:0000313" key="2">
    <source>
        <dbReference type="Proteomes" id="UP000768567"/>
    </source>
</evidence>
<keyword evidence="2" id="KW-1185">Reference proteome</keyword>
<dbReference type="EMBL" id="JADCKC010000001">
    <property type="protein sequence ID" value="MBE5036775.1"/>
    <property type="molecule type" value="Genomic_DNA"/>
</dbReference>
<proteinExistence type="predicted"/>
<protein>
    <submittedName>
        <fullName evidence="1">Uncharacterized protein</fullName>
    </submittedName>
</protein>